<evidence type="ECO:0000313" key="3">
    <source>
        <dbReference type="Proteomes" id="UP000728032"/>
    </source>
</evidence>
<proteinExistence type="predicted"/>
<dbReference type="OrthoDB" id="3352408at2759"/>
<reference evidence="2" key="1">
    <citation type="submission" date="2020-11" db="EMBL/GenBank/DDBJ databases">
        <authorList>
            <person name="Tran Van P."/>
        </authorList>
    </citation>
    <scope>NUCLEOTIDE SEQUENCE</scope>
</reference>
<dbReference type="AlphaFoldDB" id="A0A7R9MBA8"/>
<sequence>SVFILLSGNAYTSQIISIKFSWWFPALPFSLLIFFYDEARRFILRRNPGGWVELETYY</sequence>
<evidence type="ECO:0000313" key="2">
    <source>
        <dbReference type="EMBL" id="CAD7655745.1"/>
    </source>
</evidence>
<evidence type="ECO:0000256" key="1">
    <source>
        <dbReference type="SAM" id="Phobius"/>
    </source>
</evidence>
<keyword evidence="1" id="KW-0812">Transmembrane</keyword>
<name>A0A7R9MBA8_9ACAR</name>
<keyword evidence="1" id="KW-1133">Transmembrane helix</keyword>
<dbReference type="Gene3D" id="1.20.1110.10">
    <property type="entry name" value="Calcium-transporting ATPase, transmembrane domain"/>
    <property type="match status" value="1"/>
</dbReference>
<keyword evidence="1" id="KW-0472">Membrane</keyword>
<keyword evidence="3" id="KW-1185">Reference proteome</keyword>
<dbReference type="EMBL" id="OC924800">
    <property type="protein sequence ID" value="CAD7655745.1"/>
    <property type="molecule type" value="Genomic_DNA"/>
</dbReference>
<organism evidence="2">
    <name type="scientific">Oppiella nova</name>
    <dbReference type="NCBI Taxonomy" id="334625"/>
    <lineage>
        <taxon>Eukaryota</taxon>
        <taxon>Metazoa</taxon>
        <taxon>Ecdysozoa</taxon>
        <taxon>Arthropoda</taxon>
        <taxon>Chelicerata</taxon>
        <taxon>Arachnida</taxon>
        <taxon>Acari</taxon>
        <taxon>Acariformes</taxon>
        <taxon>Sarcoptiformes</taxon>
        <taxon>Oribatida</taxon>
        <taxon>Brachypylina</taxon>
        <taxon>Oppioidea</taxon>
        <taxon>Oppiidae</taxon>
        <taxon>Oppiella</taxon>
    </lineage>
</organism>
<dbReference type="Proteomes" id="UP000728032">
    <property type="component" value="Unassembled WGS sequence"/>
</dbReference>
<feature type="transmembrane region" description="Helical" evidence="1">
    <location>
        <begin position="20"/>
        <end position="36"/>
    </location>
</feature>
<gene>
    <name evidence="2" type="ORF">ONB1V03_LOCUS12388</name>
</gene>
<dbReference type="EMBL" id="CAJPVJ010009975">
    <property type="protein sequence ID" value="CAG2172932.1"/>
    <property type="molecule type" value="Genomic_DNA"/>
</dbReference>
<protein>
    <submittedName>
        <fullName evidence="2">Uncharacterized protein</fullName>
    </submittedName>
</protein>
<accession>A0A7R9MBA8</accession>
<feature type="non-terminal residue" evidence="2">
    <location>
        <position position="1"/>
    </location>
</feature>